<accession>A0ABU6IUR7</accession>
<keyword evidence="5" id="KW-0418">Kinase</keyword>
<feature type="transmembrane region" description="Helical" evidence="6">
    <location>
        <begin position="115"/>
        <end position="132"/>
    </location>
</feature>
<dbReference type="Pfam" id="PF02518">
    <property type="entry name" value="HATPase_c"/>
    <property type="match status" value="1"/>
</dbReference>
<dbReference type="InterPro" id="IPR003594">
    <property type="entry name" value="HATPase_dom"/>
</dbReference>
<feature type="transmembrane region" description="Helical" evidence="6">
    <location>
        <begin position="66"/>
        <end position="86"/>
    </location>
</feature>
<dbReference type="InterPro" id="IPR036097">
    <property type="entry name" value="HisK_dim/P_sf"/>
</dbReference>
<dbReference type="RefSeq" id="WP_326280233.1">
    <property type="nucleotide sequence ID" value="NZ_JAYKYV010000022.1"/>
</dbReference>
<dbReference type="SMART" id="SM00387">
    <property type="entry name" value="HATPase_c"/>
    <property type="match status" value="1"/>
</dbReference>
<keyword evidence="6" id="KW-0472">Membrane</keyword>
<dbReference type="GO" id="GO:0005524">
    <property type="term" value="F:ATP binding"/>
    <property type="evidence" value="ECO:0007669"/>
    <property type="project" value="UniProtKB-KW"/>
</dbReference>
<keyword evidence="9" id="KW-1185">Reference proteome</keyword>
<keyword evidence="4" id="KW-0808">Transferase</keyword>
<dbReference type="InterPro" id="IPR005467">
    <property type="entry name" value="His_kinase_dom"/>
</dbReference>
<feature type="transmembrane region" description="Helical" evidence="6">
    <location>
        <begin position="177"/>
        <end position="196"/>
    </location>
</feature>
<organism evidence="8 9">
    <name type="scientific">Flagellimonas halotolerans</name>
    <dbReference type="NCBI Taxonomy" id="3112164"/>
    <lineage>
        <taxon>Bacteria</taxon>
        <taxon>Pseudomonadati</taxon>
        <taxon>Bacteroidota</taxon>
        <taxon>Flavobacteriia</taxon>
        <taxon>Flavobacteriales</taxon>
        <taxon>Flavobacteriaceae</taxon>
        <taxon>Flagellimonas</taxon>
    </lineage>
</organism>
<dbReference type="Proteomes" id="UP001355298">
    <property type="component" value="Unassembled WGS sequence"/>
</dbReference>
<evidence type="ECO:0000313" key="8">
    <source>
        <dbReference type="EMBL" id="MEC4266878.1"/>
    </source>
</evidence>
<dbReference type="SUPFAM" id="SSF55874">
    <property type="entry name" value="ATPase domain of HSP90 chaperone/DNA topoisomerase II/histidine kinase"/>
    <property type="match status" value="1"/>
</dbReference>
<evidence type="ECO:0000259" key="7">
    <source>
        <dbReference type="PROSITE" id="PS50109"/>
    </source>
</evidence>
<dbReference type="PANTHER" id="PTHR43304:SF1">
    <property type="entry name" value="PAC DOMAIN-CONTAINING PROTEIN"/>
    <property type="match status" value="1"/>
</dbReference>
<name>A0ABU6IUR7_9FLAO</name>
<feature type="transmembrane region" description="Helical" evidence="6">
    <location>
        <begin position="40"/>
        <end position="60"/>
    </location>
</feature>
<feature type="domain" description="Histidine kinase" evidence="7">
    <location>
        <begin position="233"/>
        <end position="447"/>
    </location>
</feature>
<evidence type="ECO:0000256" key="4">
    <source>
        <dbReference type="ARBA" id="ARBA00022679"/>
    </source>
</evidence>
<comment type="catalytic activity">
    <reaction evidence="1">
        <text>ATP + protein L-histidine = ADP + protein N-phospho-L-histidine.</text>
        <dbReference type="EC" id="2.7.13.3"/>
    </reaction>
</comment>
<reference evidence="8 9" key="1">
    <citation type="submission" date="2024-01" db="EMBL/GenBank/DDBJ databases">
        <title>The strains designed SYSU M86414 and SYSU M84420 isolated from the marine sediment in San Sha City (Hainan Province, China).</title>
        <authorList>
            <person name="Guo D."/>
        </authorList>
    </citation>
    <scope>NUCLEOTIDE SEQUENCE [LARGE SCALE GENOMIC DNA]</scope>
    <source>
        <strain evidence="8 9">SYSU M84420</strain>
    </source>
</reference>
<gene>
    <name evidence="8" type="ORF">VOP03_16100</name>
</gene>
<protein>
    <recommendedName>
        <fullName evidence="2">histidine kinase</fullName>
        <ecNumber evidence="2">2.7.13.3</ecNumber>
    </recommendedName>
</protein>
<keyword evidence="6" id="KW-1133">Transmembrane helix</keyword>
<dbReference type="InterPro" id="IPR052162">
    <property type="entry name" value="Sensor_kinase/Photoreceptor"/>
</dbReference>
<proteinExistence type="predicted"/>
<evidence type="ECO:0000256" key="1">
    <source>
        <dbReference type="ARBA" id="ARBA00000085"/>
    </source>
</evidence>
<dbReference type="InterPro" id="IPR048437">
    <property type="entry name" value="MASE11"/>
</dbReference>
<dbReference type="Gene3D" id="1.10.287.130">
    <property type="match status" value="1"/>
</dbReference>
<keyword evidence="3" id="KW-0597">Phosphoprotein</keyword>
<evidence type="ECO:0000256" key="5">
    <source>
        <dbReference type="ARBA" id="ARBA00022777"/>
    </source>
</evidence>
<comment type="caution">
    <text evidence="8">The sequence shown here is derived from an EMBL/GenBank/DDBJ whole genome shotgun (WGS) entry which is preliminary data.</text>
</comment>
<dbReference type="Pfam" id="PF20969">
    <property type="entry name" value="MASE11"/>
    <property type="match status" value="1"/>
</dbReference>
<keyword evidence="8" id="KW-0067">ATP-binding</keyword>
<dbReference type="PROSITE" id="PS50109">
    <property type="entry name" value="HIS_KIN"/>
    <property type="match status" value="1"/>
</dbReference>
<evidence type="ECO:0000313" key="9">
    <source>
        <dbReference type="Proteomes" id="UP001355298"/>
    </source>
</evidence>
<feature type="transmembrane region" description="Helical" evidence="6">
    <location>
        <begin position="93"/>
        <end position="109"/>
    </location>
</feature>
<evidence type="ECO:0000256" key="3">
    <source>
        <dbReference type="ARBA" id="ARBA00022553"/>
    </source>
</evidence>
<dbReference type="PRINTS" id="PR00344">
    <property type="entry name" value="BCTRLSENSOR"/>
</dbReference>
<dbReference type="Gene3D" id="3.30.565.10">
    <property type="entry name" value="Histidine kinase-like ATPase, C-terminal domain"/>
    <property type="match status" value="1"/>
</dbReference>
<feature type="transmembrane region" description="Helical" evidence="6">
    <location>
        <begin position="139"/>
        <end position="157"/>
    </location>
</feature>
<evidence type="ECO:0000256" key="2">
    <source>
        <dbReference type="ARBA" id="ARBA00012438"/>
    </source>
</evidence>
<dbReference type="InterPro" id="IPR004358">
    <property type="entry name" value="Sig_transdc_His_kin-like_C"/>
</dbReference>
<dbReference type="PANTHER" id="PTHR43304">
    <property type="entry name" value="PHYTOCHROME-LIKE PROTEIN CPH1"/>
    <property type="match status" value="1"/>
</dbReference>
<keyword evidence="6" id="KW-0812">Transmembrane</keyword>
<keyword evidence="8" id="KW-0547">Nucleotide-binding</keyword>
<evidence type="ECO:0000256" key="6">
    <source>
        <dbReference type="SAM" id="Phobius"/>
    </source>
</evidence>
<dbReference type="EC" id="2.7.13.3" evidence="2"/>
<dbReference type="EMBL" id="JAYMGW010000022">
    <property type="protein sequence ID" value="MEC4266878.1"/>
    <property type="molecule type" value="Genomic_DNA"/>
</dbReference>
<dbReference type="SUPFAM" id="SSF47384">
    <property type="entry name" value="Homodimeric domain of signal transducing histidine kinase"/>
    <property type="match status" value="1"/>
</dbReference>
<dbReference type="InterPro" id="IPR036890">
    <property type="entry name" value="HATPase_C_sf"/>
</dbReference>
<sequence length="451" mass="51625">MMMTPWNAYKRKINHNCNPASAETGETVSYWRNTLFSTTMMFLLPLCLIALLPSLLLITYENKEFITLLHFTTIGVMCFIAFAPRVKITTRKLIFSFTVFVFATILNIFTSPSSGSVLVYFLAACIYSIIIFDNKYAFWWSHIVLFISVFFGFAIHFKLTDFSHNVDMSSVNEWVAVSANLVFLCYLSSALIPKIFGGIENHIQEQIRLKSELEKSKIALQTKNEELAQYAYVASHDLQEPLRMVSSFMEKLKLKHADKLDDKGLQYIHYATDGAHRMKQIILDLQLHSEVDRPTELKESVDLNEIVSEFLLLRRDLINEKKAVVNYDKLPELETYKAPVSQLFHCLLDNALKYTRENVPPVITIEAVNKGELWKFTIKDNGIGIDERFFDKVFVIFQRLHNRNGDDGTGIGLSIAKRAVGFLGGEIWIESKPEVGSTFHFTISTTINHNV</sequence>